<keyword evidence="3 7" id="KW-0812">Transmembrane</keyword>
<name>A0A316V4U7_9BASI</name>
<accession>A0A316V4U7</accession>
<feature type="compositionally biased region" description="Basic and acidic residues" evidence="6">
    <location>
        <begin position="1"/>
        <end position="14"/>
    </location>
</feature>
<dbReference type="GeneID" id="37018641"/>
<dbReference type="InterPro" id="IPR011701">
    <property type="entry name" value="MFS"/>
</dbReference>
<sequence length="495" mass="54643">MSNTLEKGRVRTDEDYSTSDADENVLGGWRPTEEQSRIQKVMKRKFDFTLLPILTIIYLFNALDKGNLGNAKTGTLDQDLHLKGNQYYLITMIFYVPFCLCGIPLTMVIKRYSAARVIPILMFSFGSLSLIQAGVVNFGGLFALRMLLGIAESPMLPGVVFYLSTFYTRGELAGRVGIFYAAAAISGAFSGLIAYGVFQISNPPISGWRILFLIEGAATCVFATFAFFVLPRNSQSAWMLNAKEKEVAKERIEKDASVSVSEKLDIRDALRPFRDWRYAVWAAISFTLGVPLVSVNTFLPQIVARLGYDTVKTNLYTVAPNVCGAVFLLILTQLSDRFRERGLHSCFALIVGLAGWISLAVIPPSNVHATYGAVFLAAMGASAPSVLTATWYTNNTSSESRRALLAAVMIALANAAGLVSTNIFRAKWEPDYTPSLAISGAFCGLCVIITFTWTMYLRYDNARRNRIQGVNLRAQDVATSELAKGWKSPHFRWTT</sequence>
<dbReference type="PANTHER" id="PTHR43791:SF50">
    <property type="entry name" value="TRANSPORTER, PUTATIVE (AFU_ORTHOLOGUE AFUA_2G00840)-RELATED"/>
    <property type="match status" value="1"/>
</dbReference>
<reference evidence="9 10" key="1">
    <citation type="journal article" date="2018" name="Mol. Biol. Evol.">
        <title>Broad Genomic Sampling Reveals a Smut Pathogenic Ancestry of the Fungal Clade Ustilaginomycotina.</title>
        <authorList>
            <person name="Kijpornyongpan T."/>
            <person name="Mondo S.J."/>
            <person name="Barry K."/>
            <person name="Sandor L."/>
            <person name="Lee J."/>
            <person name="Lipzen A."/>
            <person name="Pangilinan J."/>
            <person name="LaButti K."/>
            <person name="Hainaut M."/>
            <person name="Henrissat B."/>
            <person name="Grigoriev I.V."/>
            <person name="Spatafora J.W."/>
            <person name="Aime M.C."/>
        </authorList>
    </citation>
    <scope>NUCLEOTIDE SEQUENCE [LARGE SCALE GENOMIC DNA]</scope>
    <source>
        <strain evidence="9 10">MCA 3882</strain>
    </source>
</reference>
<dbReference type="Pfam" id="PF07690">
    <property type="entry name" value="MFS_1"/>
    <property type="match status" value="1"/>
</dbReference>
<evidence type="ECO:0000313" key="10">
    <source>
        <dbReference type="Proteomes" id="UP000245771"/>
    </source>
</evidence>
<dbReference type="GO" id="GO:0022857">
    <property type="term" value="F:transmembrane transporter activity"/>
    <property type="evidence" value="ECO:0007669"/>
    <property type="project" value="InterPro"/>
</dbReference>
<gene>
    <name evidence="9" type="ORF">FA14DRAFT_128451</name>
</gene>
<dbReference type="SUPFAM" id="SSF103473">
    <property type="entry name" value="MFS general substrate transporter"/>
    <property type="match status" value="1"/>
</dbReference>
<dbReference type="GO" id="GO:0016020">
    <property type="term" value="C:membrane"/>
    <property type="evidence" value="ECO:0007669"/>
    <property type="project" value="UniProtKB-SubCell"/>
</dbReference>
<dbReference type="InParanoid" id="A0A316V4U7"/>
<evidence type="ECO:0000313" key="9">
    <source>
        <dbReference type="EMBL" id="PWN31253.1"/>
    </source>
</evidence>
<feature type="transmembrane region" description="Helical" evidence="7">
    <location>
        <begin position="369"/>
        <end position="392"/>
    </location>
</feature>
<feature type="transmembrane region" description="Helical" evidence="7">
    <location>
        <begin position="117"/>
        <end position="136"/>
    </location>
</feature>
<comment type="subcellular location">
    <subcellularLocation>
        <location evidence="1">Membrane</location>
        <topology evidence="1">Multi-pass membrane protein</topology>
    </subcellularLocation>
</comment>
<dbReference type="STRING" id="1280837.A0A316V4U7"/>
<feature type="transmembrane region" description="Helical" evidence="7">
    <location>
        <begin position="315"/>
        <end position="334"/>
    </location>
</feature>
<proteinExistence type="predicted"/>
<evidence type="ECO:0000256" key="3">
    <source>
        <dbReference type="ARBA" id="ARBA00022692"/>
    </source>
</evidence>
<dbReference type="FunFam" id="1.20.1250.20:FF:000188">
    <property type="entry name" value="MFS general substrate transporter"/>
    <property type="match status" value="1"/>
</dbReference>
<dbReference type="RefSeq" id="XP_025351555.1">
    <property type="nucleotide sequence ID" value="XM_025496860.1"/>
</dbReference>
<keyword evidence="10" id="KW-1185">Reference proteome</keyword>
<feature type="region of interest" description="Disordered" evidence="6">
    <location>
        <begin position="1"/>
        <end position="27"/>
    </location>
</feature>
<feature type="transmembrane region" description="Helical" evidence="7">
    <location>
        <begin position="46"/>
        <end position="63"/>
    </location>
</feature>
<evidence type="ECO:0000256" key="6">
    <source>
        <dbReference type="SAM" id="MobiDB-lite"/>
    </source>
</evidence>
<dbReference type="OrthoDB" id="2985014at2759"/>
<dbReference type="PROSITE" id="PS50850">
    <property type="entry name" value="MFS"/>
    <property type="match status" value="1"/>
</dbReference>
<evidence type="ECO:0000256" key="1">
    <source>
        <dbReference type="ARBA" id="ARBA00004141"/>
    </source>
</evidence>
<feature type="domain" description="Major facilitator superfamily (MFS) profile" evidence="8">
    <location>
        <begin position="50"/>
        <end position="458"/>
    </location>
</feature>
<feature type="transmembrane region" description="Helical" evidence="7">
    <location>
        <begin position="404"/>
        <end position="424"/>
    </location>
</feature>
<evidence type="ECO:0000259" key="8">
    <source>
        <dbReference type="PROSITE" id="PS50850"/>
    </source>
</evidence>
<evidence type="ECO:0000256" key="5">
    <source>
        <dbReference type="ARBA" id="ARBA00023136"/>
    </source>
</evidence>
<feature type="transmembrane region" description="Helical" evidence="7">
    <location>
        <begin position="436"/>
        <end position="457"/>
    </location>
</feature>
<feature type="transmembrane region" description="Helical" evidence="7">
    <location>
        <begin position="276"/>
        <end position="295"/>
    </location>
</feature>
<evidence type="ECO:0000256" key="2">
    <source>
        <dbReference type="ARBA" id="ARBA00022448"/>
    </source>
</evidence>
<feature type="transmembrane region" description="Helical" evidence="7">
    <location>
        <begin position="87"/>
        <end position="105"/>
    </location>
</feature>
<dbReference type="InterPro" id="IPR020846">
    <property type="entry name" value="MFS_dom"/>
</dbReference>
<protein>
    <submittedName>
        <fullName evidence="9">MFS general substrate transporter</fullName>
    </submittedName>
</protein>
<evidence type="ECO:0000256" key="4">
    <source>
        <dbReference type="ARBA" id="ARBA00022989"/>
    </source>
</evidence>
<feature type="transmembrane region" description="Helical" evidence="7">
    <location>
        <begin position="176"/>
        <end position="198"/>
    </location>
</feature>
<keyword evidence="2" id="KW-0813">Transport</keyword>
<dbReference type="FunCoup" id="A0A316V4U7">
    <property type="interactions" value="26"/>
</dbReference>
<dbReference type="InterPro" id="IPR036259">
    <property type="entry name" value="MFS_trans_sf"/>
</dbReference>
<evidence type="ECO:0000256" key="7">
    <source>
        <dbReference type="SAM" id="Phobius"/>
    </source>
</evidence>
<organism evidence="9 10">
    <name type="scientific">Meira miltonrushii</name>
    <dbReference type="NCBI Taxonomy" id="1280837"/>
    <lineage>
        <taxon>Eukaryota</taxon>
        <taxon>Fungi</taxon>
        <taxon>Dikarya</taxon>
        <taxon>Basidiomycota</taxon>
        <taxon>Ustilaginomycotina</taxon>
        <taxon>Exobasidiomycetes</taxon>
        <taxon>Exobasidiales</taxon>
        <taxon>Brachybasidiaceae</taxon>
        <taxon>Meira</taxon>
    </lineage>
</organism>
<dbReference type="PANTHER" id="PTHR43791">
    <property type="entry name" value="PERMEASE-RELATED"/>
    <property type="match status" value="1"/>
</dbReference>
<dbReference type="FunFam" id="1.20.1250.20:FF:000013">
    <property type="entry name" value="MFS general substrate transporter"/>
    <property type="match status" value="1"/>
</dbReference>
<keyword evidence="5 7" id="KW-0472">Membrane</keyword>
<dbReference type="EMBL" id="KZ819614">
    <property type="protein sequence ID" value="PWN31253.1"/>
    <property type="molecule type" value="Genomic_DNA"/>
</dbReference>
<feature type="transmembrane region" description="Helical" evidence="7">
    <location>
        <begin position="142"/>
        <end position="164"/>
    </location>
</feature>
<feature type="transmembrane region" description="Helical" evidence="7">
    <location>
        <begin position="210"/>
        <end position="230"/>
    </location>
</feature>
<dbReference type="Gene3D" id="1.20.1250.20">
    <property type="entry name" value="MFS general substrate transporter like domains"/>
    <property type="match status" value="2"/>
</dbReference>
<keyword evidence="4 7" id="KW-1133">Transmembrane helix</keyword>
<feature type="transmembrane region" description="Helical" evidence="7">
    <location>
        <begin position="346"/>
        <end position="363"/>
    </location>
</feature>
<dbReference type="Proteomes" id="UP000245771">
    <property type="component" value="Unassembled WGS sequence"/>
</dbReference>
<dbReference type="AlphaFoldDB" id="A0A316V4U7"/>